<keyword evidence="4 5" id="KW-0067">ATP-binding</keyword>
<evidence type="ECO:0000259" key="6">
    <source>
        <dbReference type="Pfam" id="PF01636"/>
    </source>
</evidence>
<keyword evidence="10" id="KW-1185">Reference proteome</keyword>
<accession>A0A4U3FHR8</accession>
<evidence type="ECO:0000256" key="4">
    <source>
        <dbReference type="ARBA" id="ARBA00022840"/>
    </source>
</evidence>
<dbReference type="Pfam" id="PF01636">
    <property type="entry name" value="APH"/>
    <property type="match status" value="1"/>
</dbReference>
<dbReference type="InterPro" id="IPR014093">
    <property type="entry name" value="Thiamine_kinase"/>
</dbReference>
<dbReference type="GO" id="GO:0005524">
    <property type="term" value="F:ATP binding"/>
    <property type="evidence" value="ECO:0007669"/>
    <property type="project" value="UniProtKB-KW"/>
</dbReference>
<dbReference type="InterPro" id="IPR002575">
    <property type="entry name" value="Aminoglycoside_PTrfase"/>
</dbReference>
<dbReference type="AlphaFoldDB" id="A0A4U3FHR8"/>
<dbReference type="GO" id="GO:0006772">
    <property type="term" value="P:thiamine metabolic process"/>
    <property type="evidence" value="ECO:0007669"/>
    <property type="project" value="InterPro"/>
</dbReference>
<organism evidence="8 9">
    <name type="scientific">Erwinia persicina</name>
    <dbReference type="NCBI Taxonomy" id="55211"/>
    <lineage>
        <taxon>Bacteria</taxon>
        <taxon>Pseudomonadati</taxon>
        <taxon>Pseudomonadota</taxon>
        <taxon>Gammaproteobacteria</taxon>
        <taxon>Enterobacterales</taxon>
        <taxon>Erwiniaceae</taxon>
        <taxon>Erwinia</taxon>
    </lineage>
</organism>
<dbReference type="Proteomes" id="UP000306393">
    <property type="component" value="Unassembled WGS sequence"/>
</dbReference>
<dbReference type="Proteomes" id="UP000661012">
    <property type="component" value="Unassembled WGS sequence"/>
</dbReference>
<reference evidence="7 10" key="2">
    <citation type="journal article" date="2020" name="FEMS Microbiol. Ecol.">
        <title>Temporal dynamics of bacterial communities during seed development and maturation.</title>
        <authorList>
            <person name="Chesneau G."/>
            <person name="Torres-Cortes G."/>
            <person name="Briand M."/>
            <person name="Darrasse A."/>
            <person name="Preveaux A."/>
            <person name="Marais C."/>
            <person name="Jacques M.A."/>
            <person name="Shade A."/>
            <person name="Barret M."/>
        </authorList>
    </citation>
    <scope>NUCLEOTIDE SEQUENCE [LARGE SCALE GENOMIC DNA]</scope>
    <source>
        <strain evidence="7 10">CFBP13732</strain>
    </source>
</reference>
<comment type="function">
    <text evidence="5">Catalyzes the phosphorylation of thiamine to thiamine phosphate.</text>
</comment>
<sequence>MQSCTDSALERLITQYFPAAQAAASFSPLAGLSGYSVRVSLGETQLLARQGAGALTMPGVDRRREYRLLRKLGASGLVPQVYGRNRHWLLLAWQPGKVLSVGEWDRWQDRVVDEVARLHRQPLTGYPLRLLPLLEDYWQRSVPARRQIYWLRALKRCQREGEPKALRTGVLHMDIHSGNLVAEGDRLRLIDWEYAGDGDTALELAAIVSGNGLTALQQQRLIARYASHQHWDEDTLWRQVNRWQPWLALLATSWYELRWQQSGEQHFQTLAAAGWQRISSGKR</sequence>
<keyword evidence="1 5" id="KW-0808">Transferase</keyword>
<evidence type="ECO:0000256" key="1">
    <source>
        <dbReference type="ARBA" id="ARBA00022679"/>
    </source>
</evidence>
<evidence type="ECO:0000313" key="7">
    <source>
        <dbReference type="EMBL" id="MBD8108782.1"/>
    </source>
</evidence>
<keyword evidence="3 5" id="KW-0418">Kinase</keyword>
<gene>
    <name evidence="5 7" type="primary">thiK</name>
    <name evidence="8" type="ORF">EpCFBP13511_05220</name>
    <name evidence="7" type="ORF">IFT93_20590</name>
</gene>
<comment type="caution">
    <text evidence="8">The sequence shown here is derived from an EMBL/GenBank/DDBJ whole genome shotgun (WGS) entry which is preliminary data.</text>
</comment>
<evidence type="ECO:0000256" key="3">
    <source>
        <dbReference type="ARBA" id="ARBA00022777"/>
    </source>
</evidence>
<comment type="pathway">
    <text evidence="5">Cofactor biosynthesis; thiamine diphosphate biosynthesis; thiamine phosphate from thiamine: step 1/1.</text>
</comment>
<protein>
    <recommendedName>
        <fullName evidence="5">Thiamine kinase</fullName>
        <ecNumber evidence="5">2.7.1.89</ecNumber>
    </recommendedName>
</protein>
<dbReference type="InterPro" id="IPR011009">
    <property type="entry name" value="Kinase-like_dom_sf"/>
</dbReference>
<dbReference type="EMBL" id="QGAC01000004">
    <property type="protein sequence ID" value="TKJ93080.1"/>
    <property type="molecule type" value="Genomic_DNA"/>
</dbReference>
<dbReference type="NCBIfam" id="NF007620">
    <property type="entry name" value="PRK10271.1"/>
    <property type="match status" value="1"/>
</dbReference>
<keyword evidence="2 5" id="KW-0547">Nucleotide-binding</keyword>
<evidence type="ECO:0000313" key="9">
    <source>
        <dbReference type="Proteomes" id="UP000306393"/>
    </source>
</evidence>
<dbReference type="HAMAP" id="MF_01604">
    <property type="entry name" value="Thiamine_kinase"/>
    <property type="match status" value="1"/>
</dbReference>
<comment type="similarity">
    <text evidence="5">Belongs to the thiamine kinase family.</text>
</comment>
<name>A0A4U3FHR8_9GAMM</name>
<dbReference type="EC" id="2.7.1.89" evidence="5"/>
<dbReference type="RefSeq" id="WP_062743716.1">
    <property type="nucleotide sequence ID" value="NZ_JACYNM010000024.1"/>
</dbReference>
<reference evidence="8 9" key="1">
    <citation type="journal article" date="2019" name="Sci. Rep.">
        <title>Differences in resource use lead to coexistence of seed-transmitted microbial populations.</title>
        <authorList>
            <person name="Torres-Cortes G."/>
            <person name="Garcia B.J."/>
            <person name="Compant S."/>
            <person name="Rezki S."/>
            <person name="Jones P."/>
            <person name="Preveaux A."/>
            <person name="Briand M."/>
            <person name="Roulet A."/>
            <person name="Bouchez O."/>
            <person name="Jacobson D."/>
            <person name="Barret M."/>
        </authorList>
    </citation>
    <scope>NUCLEOTIDE SEQUENCE [LARGE SCALE GENOMIC DNA]</scope>
    <source>
        <strain evidence="8 9">CFBP13511</strain>
    </source>
</reference>
<dbReference type="STRING" id="1219360.GCA_001571305_01250"/>
<dbReference type="GO" id="GO:0009229">
    <property type="term" value="P:thiamine diphosphate biosynthetic process"/>
    <property type="evidence" value="ECO:0007669"/>
    <property type="project" value="UniProtKB-UniRule"/>
</dbReference>
<dbReference type="UniPathway" id="UPA00060">
    <property type="reaction ID" value="UER00596"/>
</dbReference>
<evidence type="ECO:0000256" key="5">
    <source>
        <dbReference type="HAMAP-Rule" id="MF_01604"/>
    </source>
</evidence>
<comment type="catalytic activity">
    <reaction evidence="5">
        <text>thiamine + ATP = thiamine phosphate + ADP + H(+)</text>
        <dbReference type="Rhea" id="RHEA:12012"/>
        <dbReference type="ChEBI" id="CHEBI:15378"/>
        <dbReference type="ChEBI" id="CHEBI:18385"/>
        <dbReference type="ChEBI" id="CHEBI:30616"/>
        <dbReference type="ChEBI" id="CHEBI:37575"/>
        <dbReference type="ChEBI" id="CHEBI:456216"/>
        <dbReference type="EC" id="2.7.1.89"/>
    </reaction>
</comment>
<dbReference type="OrthoDB" id="179763at2"/>
<evidence type="ECO:0000256" key="2">
    <source>
        <dbReference type="ARBA" id="ARBA00022741"/>
    </source>
</evidence>
<evidence type="ECO:0000313" key="10">
    <source>
        <dbReference type="Proteomes" id="UP000661012"/>
    </source>
</evidence>
<dbReference type="SUPFAM" id="SSF56112">
    <property type="entry name" value="Protein kinase-like (PK-like)"/>
    <property type="match status" value="1"/>
</dbReference>
<proteinExistence type="inferred from homology"/>
<feature type="domain" description="Aminoglycoside phosphotransferase" evidence="6">
    <location>
        <begin position="38"/>
        <end position="233"/>
    </location>
</feature>
<dbReference type="GO" id="GO:0019165">
    <property type="term" value="F:thiamine kinase activity"/>
    <property type="evidence" value="ECO:0007669"/>
    <property type="project" value="UniProtKB-UniRule"/>
</dbReference>
<evidence type="ECO:0000313" key="8">
    <source>
        <dbReference type="EMBL" id="TKJ93080.1"/>
    </source>
</evidence>
<dbReference type="EMBL" id="JACYNN010000024">
    <property type="protein sequence ID" value="MBD8108782.1"/>
    <property type="molecule type" value="Genomic_DNA"/>
</dbReference>
<dbReference type="Gene3D" id="3.90.1200.10">
    <property type="match status" value="1"/>
</dbReference>